<accession>A0A1U9YNF5</accession>
<protein>
    <submittedName>
        <fullName evidence="1">Uncharacterized protein</fullName>
    </submittedName>
</protein>
<proteinExistence type="predicted"/>
<name>A0A1U9YNF5_9BACL</name>
<dbReference type="EMBL" id="CP020557">
    <property type="protein sequence ID" value="ARF68350.1"/>
    <property type="molecule type" value="Genomic_DNA"/>
</dbReference>
<dbReference type="AlphaFoldDB" id="A0A1U9YNF5"/>
<dbReference type="GeneID" id="64221030"/>
<sequence length="69" mass="7868">MNKPYSPWNEVGIIAKLADMKETQYQQALLLSSVIDLLMEKGILTQDELARTAKHLDKELTLHLDHPIP</sequence>
<dbReference type="RefSeq" id="WP_024092949.1">
    <property type="nucleotide sequence ID" value="NZ_CP019794.1"/>
</dbReference>
<organism evidence="1 2">
    <name type="scientific">Paenibacillus larvae subsp. pulvifaciens</name>
    <dbReference type="NCBI Taxonomy" id="1477"/>
    <lineage>
        <taxon>Bacteria</taxon>
        <taxon>Bacillati</taxon>
        <taxon>Bacillota</taxon>
        <taxon>Bacilli</taxon>
        <taxon>Bacillales</taxon>
        <taxon>Paenibacillaceae</taxon>
        <taxon>Paenibacillus</taxon>
    </lineage>
</organism>
<gene>
    <name evidence="1" type="ORF">B7C51_11840</name>
</gene>
<reference evidence="1 2" key="1">
    <citation type="submission" date="2017-03" db="EMBL/GenBank/DDBJ databases">
        <title>Paenibacillus larvae genome sequencing.</title>
        <authorList>
            <person name="Dingman D.W."/>
        </authorList>
    </citation>
    <scope>NUCLEOTIDE SEQUENCE [LARGE SCALE GENOMIC DNA]</scope>
    <source>
        <strain evidence="1 2">SAG 10367</strain>
    </source>
</reference>
<dbReference type="Proteomes" id="UP000192727">
    <property type="component" value="Chromosome"/>
</dbReference>
<evidence type="ECO:0000313" key="1">
    <source>
        <dbReference type="EMBL" id="ARF68350.1"/>
    </source>
</evidence>
<evidence type="ECO:0000313" key="2">
    <source>
        <dbReference type="Proteomes" id="UP000192727"/>
    </source>
</evidence>